<gene>
    <name evidence="2" type="ORF">OLC1_LOCUS20720</name>
</gene>
<keyword evidence="3" id="KW-1185">Reference proteome</keyword>
<accession>A0AAV1E0P8</accession>
<protein>
    <submittedName>
        <fullName evidence="2">OLC1v1014459C2</fullName>
    </submittedName>
</protein>
<evidence type="ECO:0000256" key="1">
    <source>
        <dbReference type="SAM" id="MobiDB-lite"/>
    </source>
</evidence>
<dbReference type="EMBL" id="OX459124">
    <property type="protein sequence ID" value="CAI9113783.1"/>
    <property type="molecule type" value="Genomic_DNA"/>
</dbReference>
<name>A0AAV1E0P8_OLDCO</name>
<dbReference type="PANTHER" id="PTHR38390">
    <property type="entry name" value="OS01G0103900 PROTEIN"/>
    <property type="match status" value="1"/>
</dbReference>
<dbReference type="AlphaFoldDB" id="A0AAV1E0P8"/>
<organism evidence="2 3">
    <name type="scientific">Oldenlandia corymbosa var. corymbosa</name>
    <dbReference type="NCBI Taxonomy" id="529605"/>
    <lineage>
        <taxon>Eukaryota</taxon>
        <taxon>Viridiplantae</taxon>
        <taxon>Streptophyta</taxon>
        <taxon>Embryophyta</taxon>
        <taxon>Tracheophyta</taxon>
        <taxon>Spermatophyta</taxon>
        <taxon>Magnoliopsida</taxon>
        <taxon>eudicotyledons</taxon>
        <taxon>Gunneridae</taxon>
        <taxon>Pentapetalae</taxon>
        <taxon>asterids</taxon>
        <taxon>lamiids</taxon>
        <taxon>Gentianales</taxon>
        <taxon>Rubiaceae</taxon>
        <taxon>Rubioideae</taxon>
        <taxon>Spermacoceae</taxon>
        <taxon>Hedyotis-Oldenlandia complex</taxon>
        <taxon>Oldenlandia</taxon>
    </lineage>
</organism>
<dbReference type="PANTHER" id="PTHR38390:SF2">
    <property type="entry name" value="OS01G0103900 PROTEIN"/>
    <property type="match status" value="1"/>
</dbReference>
<evidence type="ECO:0000313" key="3">
    <source>
        <dbReference type="Proteomes" id="UP001161247"/>
    </source>
</evidence>
<evidence type="ECO:0000313" key="2">
    <source>
        <dbReference type="EMBL" id="CAI9113783.1"/>
    </source>
</evidence>
<feature type="region of interest" description="Disordered" evidence="1">
    <location>
        <begin position="496"/>
        <end position="516"/>
    </location>
</feature>
<proteinExistence type="predicted"/>
<dbReference type="Proteomes" id="UP001161247">
    <property type="component" value="Chromosome 7"/>
</dbReference>
<feature type="region of interest" description="Disordered" evidence="1">
    <location>
        <begin position="619"/>
        <end position="652"/>
    </location>
</feature>
<reference evidence="2" key="1">
    <citation type="submission" date="2023-03" db="EMBL/GenBank/DDBJ databases">
        <authorList>
            <person name="Julca I."/>
        </authorList>
    </citation>
    <scope>NUCLEOTIDE SEQUENCE</scope>
</reference>
<sequence length="652" mass="73455">MGVLCFVLDLRSLAPSLLRELKQSLLQLANYYAIYNPLSNHSSRTQSEALPDRIGLCYILTNRMTCSTELKVAYTPRGNFNLRDFHHAVNHLPADAFIPEFNSSGAISFADFKISSVLSDEVLYSWGKCDNGVTRKLFLISSCVVRILDWDMKKILKDAADKCVSVEFTYIECNMNHSGDTTENINNFVKQIGDLENCSFRSYLPDPHVFSGMVKQWFQELKDDMEELLQTRFCFKYNLINNVNQLSCNLYRCFYEILDGFVSCKTCRCHGIPMDEGNVNKKKISCPVTGRVLGELDLIENSLKIGESTILLMPSFQCCQKLEQVSFPIDFTVVERTPIGSLSEGAIFGPSYVVAASTYDEYDDTDKWERNSQLFQVVCEILSSLDQGLICSSYCNVQTMEETSFLCYYVLLPSDKGMMLLRRLVASEEILPLFCGNQFTCSKMAKEMENVVHSSLLKMEARTYNPLQHERGFHQKLNLLVKESLQFGAIPPIRQTHGLSSSNQQDSEEVSVSSPAAALSLAEDNIPQSNNDIGNKCSSGIAEEWEQLMIIDPPDIHSPVPVSKPKLDYPVSSQLQSNKQVDERTSKILERLEVPKELKKKAVSPKTAGIPSAESCMLTKKPLIPYGPTPNDQVTRASQPMKPNFSKLKRKR</sequence>